<evidence type="ECO:0000313" key="3">
    <source>
        <dbReference type="Proteomes" id="UP000034119"/>
    </source>
</evidence>
<dbReference type="SUPFAM" id="SSF53335">
    <property type="entry name" value="S-adenosyl-L-methionine-dependent methyltransferases"/>
    <property type="match status" value="1"/>
</dbReference>
<gene>
    <name evidence="2" type="ORF">UY40_C0002G0012</name>
</gene>
<dbReference type="PANTHER" id="PTHR43317">
    <property type="entry name" value="THERMOSPERMINE SYNTHASE ACAULIS5"/>
    <property type="match status" value="1"/>
</dbReference>
<accession>A0A0G1XUB1</accession>
<reference evidence="2 3" key="1">
    <citation type="journal article" date="2015" name="Nature">
        <title>rRNA introns, odd ribosomes, and small enigmatic genomes across a large radiation of phyla.</title>
        <authorList>
            <person name="Brown C.T."/>
            <person name="Hug L.A."/>
            <person name="Thomas B.C."/>
            <person name="Sharon I."/>
            <person name="Castelle C.J."/>
            <person name="Singh A."/>
            <person name="Wilkins M.J."/>
            <person name="Williams K.H."/>
            <person name="Banfield J.F."/>
        </authorList>
    </citation>
    <scope>NUCLEOTIDE SEQUENCE [LARGE SCALE GENOMIC DNA]</scope>
</reference>
<dbReference type="EMBL" id="LCPW01000002">
    <property type="protein sequence ID" value="KKW06162.1"/>
    <property type="molecule type" value="Genomic_DNA"/>
</dbReference>
<proteinExistence type="predicted"/>
<dbReference type="CDD" id="cd02440">
    <property type="entry name" value="AdoMet_MTases"/>
    <property type="match status" value="1"/>
</dbReference>
<evidence type="ECO:0000256" key="1">
    <source>
        <dbReference type="ARBA" id="ARBA00023115"/>
    </source>
</evidence>
<keyword evidence="1" id="KW-0620">Polyamine biosynthesis</keyword>
<dbReference type="Proteomes" id="UP000034119">
    <property type="component" value="Unassembled WGS sequence"/>
</dbReference>
<evidence type="ECO:0008006" key="4">
    <source>
        <dbReference type="Google" id="ProtNLM"/>
    </source>
</evidence>
<organism evidence="2 3">
    <name type="scientific">candidate division CPR1 bacterium GW2011_GWC1_49_13</name>
    <dbReference type="NCBI Taxonomy" id="1618342"/>
    <lineage>
        <taxon>Bacteria</taxon>
        <taxon>candidate division CPR1</taxon>
    </lineage>
</organism>
<dbReference type="GO" id="GO:0006596">
    <property type="term" value="P:polyamine biosynthetic process"/>
    <property type="evidence" value="ECO:0007669"/>
    <property type="project" value="UniProtKB-KW"/>
</dbReference>
<dbReference type="NCBIfam" id="NF037959">
    <property type="entry name" value="MFS_SpdSyn"/>
    <property type="match status" value="1"/>
</dbReference>
<protein>
    <recommendedName>
        <fullName evidence="4">Spermidine synthase</fullName>
    </recommendedName>
</protein>
<dbReference type="PANTHER" id="PTHR43317:SF1">
    <property type="entry name" value="THERMOSPERMINE SYNTHASE ACAULIS5"/>
    <property type="match status" value="1"/>
</dbReference>
<dbReference type="AlphaFoldDB" id="A0A0G1XUB1"/>
<dbReference type="Gene3D" id="3.40.50.150">
    <property type="entry name" value="Vaccinia Virus protein VP39"/>
    <property type="match status" value="1"/>
</dbReference>
<dbReference type="InterPro" id="IPR029063">
    <property type="entry name" value="SAM-dependent_MTases_sf"/>
</dbReference>
<dbReference type="STRING" id="1618342.UY40_C0002G0012"/>
<sequence>MKVPKVIYSTESSHSVKINVWQQDGSLILEVGGYPQSVSLNTPDLPKRFWSRATEEVSQRLSNPKTALIVGVGGATIPHLLSRRFPEMLLVGVELDPEILKIARQYFDLDRIARLAVVEGDGHRVVFSHQGPAFDLTFIDAYLGGNFPLHFAEKDFLRRLREITSPEGVIAINRASGFLKKEFDQLLGEVFDSVEVVRISLPGFLGSMGGNFLYLCR</sequence>
<evidence type="ECO:0000313" key="2">
    <source>
        <dbReference type="EMBL" id="KKW06162.1"/>
    </source>
</evidence>
<name>A0A0G1XUB1_9BACT</name>
<comment type="caution">
    <text evidence="2">The sequence shown here is derived from an EMBL/GenBank/DDBJ whole genome shotgun (WGS) entry which is preliminary data.</text>
</comment>